<dbReference type="OMA" id="RKAHWKR"/>
<comment type="similarity">
    <text evidence="1">Belongs to the bacterial ribosomal protein bL32 family.</text>
</comment>
<dbReference type="GO" id="GO:0006412">
    <property type="term" value="P:translation"/>
    <property type="evidence" value="ECO:0007669"/>
    <property type="project" value="InterPro"/>
</dbReference>
<organism evidence="4 5">
    <name type="scientific">Guillardia theta (strain CCMP2712)</name>
    <name type="common">Cryptophyte</name>
    <dbReference type="NCBI Taxonomy" id="905079"/>
    <lineage>
        <taxon>Eukaryota</taxon>
        <taxon>Cryptophyceae</taxon>
        <taxon>Pyrenomonadales</taxon>
        <taxon>Geminigeraceae</taxon>
        <taxon>Guillardia</taxon>
    </lineage>
</organism>
<dbReference type="Pfam" id="PF01783">
    <property type="entry name" value="Ribosomal_L32p"/>
    <property type="match status" value="1"/>
</dbReference>
<dbReference type="AlphaFoldDB" id="A0A0C3SG30"/>
<accession>A0A0C3SG30</accession>
<dbReference type="GO" id="GO:0003735">
    <property type="term" value="F:structural constituent of ribosome"/>
    <property type="evidence" value="ECO:0007669"/>
    <property type="project" value="InterPro"/>
</dbReference>
<dbReference type="HAMAP" id="MF_00340">
    <property type="entry name" value="Ribosomal_bL32"/>
    <property type="match status" value="1"/>
</dbReference>
<dbReference type="SUPFAM" id="SSF57829">
    <property type="entry name" value="Zn-binding ribosomal proteins"/>
    <property type="match status" value="1"/>
</dbReference>
<dbReference type="SMR" id="A0A0C3SG30"/>
<protein>
    <recommendedName>
        <fullName evidence="6">50S ribosomal protein L32, chloroplastic</fullName>
    </recommendedName>
</protein>
<evidence type="ECO:0000256" key="2">
    <source>
        <dbReference type="ARBA" id="ARBA00022980"/>
    </source>
</evidence>
<keyword evidence="5" id="KW-1185">Reference proteome</keyword>
<reference evidence="4" key="3">
    <citation type="submission" date="2015-06" db="UniProtKB">
        <authorList>
            <consortium name="EnsemblProtists"/>
        </authorList>
    </citation>
    <scope>IDENTIFICATION</scope>
</reference>
<evidence type="ECO:0008006" key="6">
    <source>
        <dbReference type="Google" id="ProtNLM"/>
    </source>
</evidence>
<dbReference type="GO" id="GO:0015934">
    <property type="term" value="C:large ribosomal subunit"/>
    <property type="evidence" value="ECO:0007669"/>
    <property type="project" value="InterPro"/>
</dbReference>
<dbReference type="EnsemblProtists" id="AAC35619">
    <property type="protein sequence ID" value="AAC35619"/>
    <property type="gene ID" value="EGPrGTG00000000011"/>
</dbReference>
<dbReference type="NCBIfam" id="TIGR01031">
    <property type="entry name" value="rpmF_bact"/>
    <property type="match status" value="1"/>
</dbReference>
<reference evidence="5" key="1">
    <citation type="journal article" date="2012" name="Nature">
        <title>Algal genomes reveal evolutionary mosaicism and the fate of nucleomorphs.</title>
        <authorList>
            <consortium name="DOE Joint Genome Institute"/>
            <person name="Curtis B.A."/>
            <person name="Tanifuji G."/>
            <person name="Burki F."/>
            <person name="Gruber A."/>
            <person name="Irimia M."/>
            <person name="Maruyama S."/>
            <person name="Arias M.C."/>
            <person name="Ball S.G."/>
            <person name="Gile G.H."/>
            <person name="Hirakawa Y."/>
            <person name="Hopkins J.F."/>
            <person name="Kuo A."/>
            <person name="Rensing S.A."/>
            <person name="Schmutz J."/>
            <person name="Symeonidi A."/>
            <person name="Elias M."/>
            <person name="Eveleigh R.J."/>
            <person name="Herman E.K."/>
            <person name="Klute M.J."/>
            <person name="Nakayama T."/>
            <person name="Obornik M."/>
            <person name="Reyes-Prieto A."/>
            <person name="Armbrust E.V."/>
            <person name="Aves S.J."/>
            <person name="Beiko R.G."/>
            <person name="Coutinho P."/>
            <person name="Dacks J.B."/>
            <person name="Durnford D.G."/>
            <person name="Fast N.M."/>
            <person name="Green B.R."/>
            <person name="Grisdale C.J."/>
            <person name="Hempel F."/>
            <person name="Henrissat B."/>
            <person name="Hoppner M.P."/>
            <person name="Ishida K."/>
            <person name="Kim E."/>
            <person name="Koreny L."/>
            <person name="Kroth P.G."/>
            <person name="Liu Y."/>
            <person name="Malik S.B."/>
            <person name="Maier U.G."/>
            <person name="McRose D."/>
            <person name="Mock T."/>
            <person name="Neilson J.A."/>
            <person name="Onodera N.T."/>
            <person name="Poole A.M."/>
            <person name="Pritham E.J."/>
            <person name="Richards T.A."/>
            <person name="Rocap G."/>
            <person name="Roy S.W."/>
            <person name="Sarai C."/>
            <person name="Schaack S."/>
            <person name="Shirato S."/>
            <person name="Slamovits C.H."/>
            <person name="Spencer D.F."/>
            <person name="Suzuki S."/>
            <person name="Worden A.Z."/>
            <person name="Zauner S."/>
            <person name="Barry K."/>
            <person name="Bell C."/>
            <person name="Bharti A.K."/>
            <person name="Crow J.A."/>
            <person name="Grimwood J."/>
            <person name="Kramer R."/>
            <person name="Lindquist E."/>
            <person name="Lucas S."/>
            <person name="Salamov A."/>
            <person name="McFadden G.I."/>
            <person name="Lane C.E."/>
            <person name="Keeling P.J."/>
            <person name="Gray M.W."/>
            <person name="Grigoriev I.V."/>
            <person name="Archibald J.M."/>
        </authorList>
    </citation>
    <scope>NUCLEOTIDE SEQUENCE</scope>
    <source>
        <strain evidence="5">CCMP2712</strain>
    </source>
</reference>
<keyword evidence="3" id="KW-0687">Ribonucleoprotein</keyword>
<keyword evidence="2" id="KW-0689">Ribosomal protein</keyword>
<dbReference type="Proteomes" id="UP000011087">
    <property type="component" value="Unassembled WGS sequence"/>
</dbReference>
<name>A0A0C3SG30_GUITC</name>
<dbReference type="EMBL" id="AF041468">
    <property type="status" value="NOT_ANNOTATED_CDS"/>
    <property type="molecule type" value="Genomic_DNA"/>
</dbReference>
<evidence type="ECO:0000256" key="1">
    <source>
        <dbReference type="ARBA" id="ARBA00008560"/>
    </source>
</evidence>
<evidence type="ECO:0000313" key="5">
    <source>
        <dbReference type="Proteomes" id="UP000011087"/>
    </source>
</evidence>
<proteinExistence type="inferred from homology"/>
<evidence type="ECO:0000313" key="4">
    <source>
        <dbReference type="EnsemblProtists" id="AAC35619"/>
    </source>
</evidence>
<sequence>MAVPKKRTSRSKTNSRFANWLNKSNLQAQRAISKAKSITNKKNTVNDETIETE</sequence>
<dbReference type="InterPro" id="IPR011332">
    <property type="entry name" value="Ribosomal_zn-bd"/>
</dbReference>
<dbReference type="InterPro" id="IPR002677">
    <property type="entry name" value="Ribosomal_bL32"/>
</dbReference>
<reference evidence="5" key="2">
    <citation type="submission" date="2012-11" db="EMBL/GenBank/DDBJ databases">
        <authorList>
            <person name="Kuo A."/>
            <person name="Curtis B.A."/>
            <person name="Tanifuji G."/>
            <person name="Burki F."/>
            <person name="Gruber A."/>
            <person name="Irimia M."/>
            <person name="Maruyama S."/>
            <person name="Arias M.C."/>
            <person name="Ball S.G."/>
            <person name="Gile G.H."/>
            <person name="Hirakawa Y."/>
            <person name="Hopkins J.F."/>
            <person name="Rensing S.A."/>
            <person name="Schmutz J."/>
            <person name="Symeonidi A."/>
            <person name="Elias M."/>
            <person name="Eveleigh R.J."/>
            <person name="Herman E.K."/>
            <person name="Klute M.J."/>
            <person name="Nakayama T."/>
            <person name="Obornik M."/>
            <person name="Reyes-Prieto A."/>
            <person name="Armbrust E.V."/>
            <person name="Aves S.J."/>
            <person name="Beiko R.G."/>
            <person name="Coutinho P."/>
            <person name="Dacks J.B."/>
            <person name="Durnford D.G."/>
            <person name="Fast N.M."/>
            <person name="Green B.R."/>
            <person name="Grisdale C."/>
            <person name="Hempe F."/>
            <person name="Henrissat B."/>
            <person name="Hoppner M.P."/>
            <person name="Ishida K.-I."/>
            <person name="Kim E."/>
            <person name="Koreny L."/>
            <person name="Kroth P.G."/>
            <person name="Liu Y."/>
            <person name="Malik S.-B."/>
            <person name="Maier U.G."/>
            <person name="McRose D."/>
            <person name="Mock T."/>
            <person name="Neilson J.A."/>
            <person name="Onodera N.T."/>
            <person name="Poole A.M."/>
            <person name="Pritham E.J."/>
            <person name="Richards T.A."/>
            <person name="Rocap G."/>
            <person name="Roy S.W."/>
            <person name="Sarai C."/>
            <person name="Schaack S."/>
            <person name="Shirato S."/>
            <person name="Slamovits C.H."/>
            <person name="Spencer D.F."/>
            <person name="Suzuki S."/>
            <person name="Worden A.Z."/>
            <person name="Zauner S."/>
            <person name="Barry K."/>
            <person name="Bell C."/>
            <person name="Bharti A.K."/>
            <person name="Crow J.A."/>
            <person name="Grimwood J."/>
            <person name="Kramer R."/>
            <person name="Lindquist E."/>
            <person name="Lucas S."/>
            <person name="Salamov A."/>
            <person name="McFadden G.I."/>
            <person name="Lane C.E."/>
            <person name="Keeling P.J."/>
            <person name="Gray M.W."/>
            <person name="Grigoriev I.V."/>
            <person name="Archibald J.M."/>
        </authorList>
    </citation>
    <scope>NUCLEOTIDE SEQUENCE</scope>
    <source>
        <strain evidence="5">CCMP2712</strain>
    </source>
</reference>
<evidence type="ECO:0000256" key="3">
    <source>
        <dbReference type="ARBA" id="ARBA00023274"/>
    </source>
</evidence>